<evidence type="ECO:0000256" key="7">
    <source>
        <dbReference type="ARBA" id="ARBA00023136"/>
    </source>
</evidence>
<evidence type="ECO:0000313" key="10">
    <source>
        <dbReference type="EMBL" id="VDI02915.1"/>
    </source>
</evidence>
<evidence type="ECO:0000256" key="6">
    <source>
        <dbReference type="ARBA" id="ARBA00022833"/>
    </source>
</evidence>
<sequence>MSVQQQPYGQGYGQPTGYGQSGTVVITQPATTVITSMAEYPVNMTCPACKNNIMTGTRKEIGTMTWLACLGLCFIGCDLGCCFIPFCVDSCKDTVHNCPNCQTVVGKHNKI</sequence>
<dbReference type="PANTHER" id="PTHR23292">
    <property type="entry name" value="LIPOPOLYSACCHARIDE-INDUCED TUMOR NECROSIS FACTOR-ALPHA FACTOR"/>
    <property type="match status" value="1"/>
</dbReference>
<reference evidence="10" key="1">
    <citation type="submission" date="2018-11" db="EMBL/GenBank/DDBJ databases">
        <authorList>
            <person name="Alioto T."/>
            <person name="Alioto T."/>
        </authorList>
    </citation>
    <scope>NUCLEOTIDE SEQUENCE</scope>
</reference>
<dbReference type="PROSITE" id="PS51837">
    <property type="entry name" value="LITAF"/>
    <property type="match status" value="1"/>
</dbReference>
<dbReference type="AlphaFoldDB" id="A0A8B6CBN5"/>
<organism evidence="10 11">
    <name type="scientific">Mytilus galloprovincialis</name>
    <name type="common">Mediterranean mussel</name>
    <dbReference type="NCBI Taxonomy" id="29158"/>
    <lineage>
        <taxon>Eukaryota</taxon>
        <taxon>Metazoa</taxon>
        <taxon>Spiralia</taxon>
        <taxon>Lophotrochozoa</taxon>
        <taxon>Mollusca</taxon>
        <taxon>Bivalvia</taxon>
        <taxon>Autobranchia</taxon>
        <taxon>Pteriomorphia</taxon>
        <taxon>Mytilida</taxon>
        <taxon>Mytiloidea</taxon>
        <taxon>Mytilidae</taxon>
        <taxon>Mytilinae</taxon>
        <taxon>Mytilus</taxon>
    </lineage>
</organism>
<evidence type="ECO:0000256" key="1">
    <source>
        <dbReference type="ARBA" id="ARBA00004414"/>
    </source>
</evidence>
<evidence type="ECO:0000259" key="9">
    <source>
        <dbReference type="PROSITE" id="PS51837"/>
    </source>
</evidence>
<evidence type="ECO:0000256" key="3">
    <source>
        <dbReference type="ARBA" id="ARBA00004630"/>
    </source>
</evidence>
<dbReference type="InterPro" id="IPR006629">
    <property type="entry name" value="LITAF"/>
</dbReference>
<keyword evidence="11" id="KW-1185">Reference proteome</keyword>
<proteinExistence type="inferred from homology"/>
<evidence type="ECO:0000256" key="8">
    <source>
        <dbReference type="SAM" id="Phobius"/>
    </source>
</evidence>
<comment type="caution">
    <text evidence="10">The sequence shown here is derived from an EMBL/GenBank/DDBJ whole genome shotgun (WGS) entry which is preliminary data.</text>
</comment>
<dbReference type="EMBL" id="UYJE01001531">
    <property type="protein sequence ID" value="VDI02915.1"/>
    <property type="molecule type" value="Genomic_DNA"/>
</dbReference>
<dbReference type="PANTHER" id="PTHR23292:SF6">
    <property type="entry name" value="FI16602P1-RELATED"/>
    <property type="match status" value="1"/>
</dbReference>
<dbReference type="GO" id="GO:0005765">
    <property type="term" value="C:lysosomal membrane"/>
    <property type="evidence" value="ECO:0007669"/>
    <property type="project" value="UniProtKB-SubCell"/>
</dbReference>
<feature type="domain" description="LITAF" evidence="9">
    <location>
        <begin position="26"/>
        <end position="110"/>
    </location>
</feature>
<evidence type="ECO:0000256" key="2">
    <source>
        <dbReference type="ARBA" id="ARBA00004481"/>
    </source>
</evidence>
<evidence type="ECO:0000256" key="5">
    <source>
        <dbReference type="ARBA" id="ARBA00022723"/>
    </source>
</evidence>
<keyword evidence="6" id="KW-0862">Zinc</keyword>
<evidence type="ECO:0000256" key="4">
    <source>
        <dbReference type="ARBA" id="ARBA00005975"/>
    </source>
</evidence>
<dbReference type="GO" id="GO:0008270">
    <property type="term" value="F:zinc ion binding"/>
    <property type="evidence" value="ECO:0007669"/>
    <property type="project" value="TreeGrafter"/>
</dbReference>
<feature type="transmembrane region" description="Helical" evidence="8">
    <location>
        <begin position="64"/>
        <end position="86"/>
    </location>
</feature>
<dbReference type="SMART" id="SM00714">
    <property type="entry name" value="LITAF"/>
    <property type="match status" value="1"/>
</dbReference>
<comment type="subcellular location">
    <subcellularLocation>
        <location evidence="2">Endosome membrane</location>
        <topology evidence="2">Peripheral membrane protein</topology>
    </subcellularLocation>
    <subcellularLocation>
        <location evidence="1">Late endosome membrane</location>
    </subcellularLocation>
    <subcellularLocation>
        <location evidence="3">Lysosome membrane</location>
        <topology evidence="3">Peripheral membrane protein</topology>
        <orientation evidence="3">Cytoplasmic side</orientation>
    </subcellularLocation>
</comment>
<comment type="similarity">
    <text evidence="4">Belongs to the CDIP1/LITAF family.</text>
</comment>
<dbReference type="GO" id="GO:0031902">
    <property type="term" value="C:late endosome membrane"/>
    <property type="evidence" value="ECO:0007669"/>
    <property type="project" value="UniProtKB-SubCell"/>
</dbReference>
<dbReference type="Proteomes" id="UP000596742">
    <property type="component" value="Unassembled WGS sequence"/>
</dbReference>
<accession>A0A8B6CBN5</accession>
<gene>
    <name evidence="10" type="ORF">MGAL_10B039149</name>
</gene>
<keyword evidence="5" id="KW-0479">Metal-binding</keyword>
<evidence type="ECO:0000313" key="11">
    <source>
        <dbReference type="Proteomes" id="UP000596742"/>
    </source>
</evidence>
<dbReference type="Pfam" id="PF10601">
    <property type="entry name" value="zf-LITAF-like"/>
    <property type="match status" value="1"/>
</dbReference>
<keyword evidence="8" id="KW-0812">Transmembrane</keyword>
<name>A0A8B6CBN5_MYTGA</name>
<keyword evidence="8" id="KW-1133">Transmembrane helix</keyword>
<protein>
    <submittedName>
        <fullName evidence="10">Lipopolysaccharide-induced tumor necrosis factor-alpha factor</fullName>
    </submittedName>
</protein>
<keyword evidence="7 8" id="KW-0472">Membrane</keyword>
<dbReference type="InterPro" id="IPR037519">
    <property type="entry name" value="LITAF_fam"/>
</dbReference>